<proteinExistence type="predicted"/>
<feature type="non-terminal residue" evidence="2">
    <location>
        <position position="62"/>
    </location>
</feature>
<feature type="domain" description="PAR14-like first RRM" evidence="1">
    <location>
        <begin position="9"/>
        <end position="61"/>
    </location>
</feature>
<comment type="caution">
    <text evidence="2">The sequence shown here is derived from an EMBL/GenBank/DDBJ whole genome shotgun (WGS) entry which is preliminary data.</text>
</comment>
<dbReference type="EMBL" id="CAKOES020002524">
    <property type="protein sequence ID" value="CAH2331142.1"/>
    <property type="molecule type" value="Genomic_DNA"/>
</dbReference>
<sequence length="62" mass="7101">MGDGYQFPVALQWDLGPEKLKQMKNKLMVYFGSKKKSNGGECEIKGMECTQGYVLIYFNQET</sequence>
<gene>
    <name evidence="2" type="ORF">PECUL_23A046524</name>
</gene>
<keyword evidence="3" id="KW-1185">Reference proteome</keyword>
<evidence type="ECO:0000313" key="3">
    <source>
        <dbReference type="Proteomes" id="UP001295444"/>
    </source>
</evidence>
<dbReference type="AlphaFoldDB" id="A0AAD1TTQ1"/>
<name>A0AAD1TTQ1_PELCU</name>
<dbReference type="Proteomes" id="UP001295444">
    <property type="component" value="Unassembled WGS sequence"/>
</dbReference>
<organism evidence="2 3">
    <name type="scientific">Pelobates cultripes</name>
    <name type="common">Western spadefoot toad</name>
    <dbReference type="NCBI Taxonomy" id="61616"/>
    <lineage>
        <taxon>Eukaryota</taxon>
        <taxon>Metazoa</taxon>
        <taxon>Chordata</taxon>
        <taxon>Craniata</taxon>
        <taxon>Vertebrata</taxon>
        <taxon>Euteleostomi</taxon>
        <taxon>Amphibia</taxon>
        <taxon>Batrachia</taxon>
        <taxon>Anura</taxon>
        <taxon>Pelobatoidea</taxon>
        <taxon>Pelobatidae</taxon>
        <taxon>Pelobates</taxon>
    </lineage>
</organism>
<evidence type="ECO:0000259" key="1">
    <source>
        <dbReference type="Pfam" id="PF23222"/>
    </source>
</evidence>
<protein>
    <submittedName>
        <fullName evidence="2">Poly [ADP-ribose] polymerase 14-like</fullName>
    </submittedName>
</protein>
<dbReference type="InterPro" id="IPR057051">
    <property type="entry name" value="PARP14_RPM_1"/>
</dbReference>
<dbReference type="Pfam" id="PF23222">
    <property type="entry name" value="RRM_PARP14_1"/>
    <property type="match status" value="1"/>
</dbReference>
<evidence type="ECO:0000313" key="2">
    <source>
        <dbReference type="EMBL" id="CAH2331142.1"/>
    </source>
</evidence>
<reference evidence="2" key="1">
    <citation type="submission" date="2022-03" db="EMBL/GenBank/DDBJ databases">
        <authorList>
            <person name="Alioto T."/>
            <person name="Alioto T."/>
            <person name="Gomez Garrido J."/>
        </authorList>
    </citation>
    <scope>NUCLEOTIDE SEQUENCE</scope>
</reference>
<accession>A0AAD1TTQ1</accession>